<evidence type="ECO:0000259" key="7">
    <source>
        <dbReference type="PROSITE" id="PS50261"/>
    </source>
</evidence>
<reference evidence="8 9" key="2">
    <citation type="submission" date="2020-04" db="EMBL/GenBank/DDBJ databases">
        <title>Genome sequencing and assembly of multiple isolates from the Colletotrichum gloeosporioides species complex.</title>
        <authorList>
            <person name="Gan P."/>
            <person name="Shirasu K."/>
        </authorList>
    </citation>
    <scope>NUCLEOTIDE SEQUENCE [LARGE SCALE GENOMIC DNA]</scope>
    <source>
        <strain evidence="8 9">Nara gc5</strain>
    </source>
</reference>
<evidence type="ECO:0000256" key="3">
    <source>
        <dbReference type="ARBA" id="ARBA00022989"/>
    </source>
</evidence>
<feature type="transmembrane region" description="Helical" evidence="6">
    <location>
        <begin position="436"/>
        <end position="460"/>
    </location>
</feature>
<dbReference type="GeneID" id="43607483"/>
<dbReference type="GO" id="GO:0007166">
    <property type="term" value="P:cell surface receptor signaling pathway"/>
    <property type="evidence" value="ECO:0007669"/>
    <property type="project" value="InterPro"/>
</dbReference>
<evidence type="ECO:0000256" key="6">
    <source>
        <dbReference type="SAM" id="Phobius"/>
    </source>
</evidence>
<evidence type="ECO:0000313" key="8">
    <source>
        <dbReference type="EMBL" id="KAF4491079.1"/>
    </source>
</evidence>
<feature type="domain" description="G-protein coupled receptors family 2 profile 2" evidence="7">
    <location>
        <begin position="80"/>
        <end position="267"/>
    </location>
</feature>
<dbReference type="GO" id="GO:0004930">
    <property type="term" value="F:G protein-coupled receptor activity"/>
    <property type="evidence" value="ECO:0007669"/>
    <property type="project" value="InterPro"/>
</dbReference>
<dbReference type="Gene3D" id="1.20.1070.10">
    <property type="entry name" value="Rhodopsin 7-helix transmembrane proteins"/>
    <property type="match status" value="1"/>
</dbReference>
<dbReference type="Pfam" id="PF00002">
    <property type="entry name" value="7tm_2"/>
    <property type="match status" value="1"/>
</dbReference>
<dbReference type="PANTHER" id="PTHR23112">
    <property type="entry name" value="G PROTEIN-COUPLED RECEPTOR 157-RELATED"/>
    <property type="match status" value="1"/>
</dbReference>
<evidence type="ECO:0000256" key="1">
    <source>
        <dbReference type="ARBA" id="ARBA00004141"/>
    </source>
</evidence>
<dbReference type="EMBL" id="ANPB02000001">
    <property type="protein sequence ID" value="KAF4491079.1"/>
    <property type="molecule type" value="Genomic_DNA"/>
</dbReference>
<dbReference type="OrthoDB" id="18453at2759"/>
<dbReference type="SUPFAM" id="SSF81321">
    <property type="entry name" value="Family A G protein-coupled receptor-like"/>
    <property type="match status" value="1"/>
</dbReference>
<keyword evidence="3 6" id="KW-1133">Transmembrane helix</keyword>
<feature type="transmembrane region" description="Helical" evidence="6">
    <location>
        <begin position="403"/>
        <end position="424"/>
    </location>
</feature>
<dbReference type="InParanoid" id="A0A7J6JK99"/>
<feature type="transmembrane region" description="Helical" evidence="6">
    <location>
        <begin position="114"/>
        <end position="134"/>
    </location>
</feature>
<keyword evidence="9" id="KW-1185">Reference proteome</keyword>
<dbReference type="GO" id="GO:0007189">
    <property type="term" value="P:adenylate cyclase-activating G protein-coupled receptor signaling pathway"/>
    <property type="evidence" value="ECO:0007669"/>
    <property type="project" value="TreeGrafter"/>
</dbReference>
<evidence type="ECO:0000313" key="9">
    <source>
        <dbReference type="Proteomes" id="UP000011096"/>
    </source>
</evidence>
<dbReference type="InterPro" id="IPR017981">
    <property type="entry name" value="GPCR_2-like_7TM"/>
</dbReference>
<dbReference type="PANTHER" id="PTHR23112:SF0">
    <property type="entry name" value="TRANSMEMBRANE PROTEIN 116"/>
    <property type="match status" value="1"/>
</dbReference>
<comment type="caution">
    <text evidence="8">The sequence shown here is derived from an EMBL/GenBank/DDBJ whole genome shotgun (WGS) entry which is preliminary data.</text>
</comment>
<organism evidence="8 9">
    <name type="scientific">Colletotrichum fructicola (strain Nara gc5)</name>
    <name type="common">Anthracnose fungus</name>
    <name type="synonym">Colletotrichum gloeosporioides (strain Nara gc5)</name>
    <dbReference type="NCBI Taxonomy" id="1213859"/>
    <lineage>
        <taxon>Eukaryota</taxon>
        <taxon>Fungi</taxon>
        <taxon>Dikarya</taxon>
        <taxon>Ascomycota</taxon>
        <taxon>Pezizomycotina</taxon>
        <taxon>Sordariomycetes</taxon>
        <taxon>Hypocreomycetidae</taxon>
        <taxon>Glomerellales</taxon>
        <taxon>Glomerellaceae</taxon>
        <taxon>Colletotrichum</taxon>
        <taxon>Colletotrichum gloeosporioides species complex</taxon>
    </lineage>
</organism>
<dbReference type="Proteomes" id="UP000011096">
    <property type="component" value="Unassembled WGS sequence"/>
</dbReference>
<proteinExistence type="predicted"/>
<name>A0A7J6JK99_COLFN</name>
<feature type="transmembrane region" description="Helical" evidence="6">
    <location>
        <begin position="240"/>
        <end position="263"/>
    </location>
</feature>
<dbReference type="GO" id="GO:0005886">
    <property type="term" value="C:plasma membrane"/>
    <property type="evidence" value="ECO:0007669"/>
    <property type="project" value="TreeGrafter"/>
</dbReference>
<accession>A0A7J6JK99</accession>
<feature type="transmembrane region" description="Helical" evidence="6">
    <location>
        <begin position="86"/>
        <end position="105"/>
    </location>
</feature>
<evidence type="ECO:0000256" key="5">
    <source>
        <dbReference type="SAM" id="MobiDB-lite"/>
    </source>
</evidence>
<feature type="region of interest" description="Disordered" evidence="5">
    <location>
        <begin position="42"/>
        <end position="67"/>
    </location>
</feature>
<gene>
    <name evidence="8" type="primary">crlA</name>
    <name evidence="8" type="ORF">CGGC5_v000109</name>
</gene>
<dbReference type="AlphaFoldDB" id="A0A7J6JK99"/>
<keyword evidence="8" id="KW-0675">Receptor</keyword>
<evidence type="ECO:0000256" key="2">
    <source>
        <dbReference type="ARBA" id="ARBA00022692"/>
    </source>
</evidence>
<dbReference type="InterPro" id="IPR000832">
    <property type="entry name" value="GPCR_2_secretin-like"/>
</dbReference>
<feature type="transmembrane region" description="Helical" evidence="6">
    <location>
        <begin position="188"/>
        <end position="209"/>
    </location>
</feature>
<feature type="compositionally biased region" description="Basic and acidic residues" evidence="5">
    <location>
        <begin position="341"/>
        <end position="355"/>
    </location>
</feature>
<feature type="compositionally biased region" description="Polar residues" evidence="5">
    <location>
        <begin position="45"/>
        <end position="57"/>
    </location>
</feature>
<keyword evidence="2 6" id="KW-0812">Transmembrane</keyword>
<feature type="transmembrane region" description="Helical" evidence="6">
    <location>
        <begin position="162"/>
        <end position="181"/>
    </location>
</feature>
<protein>
    <submittedName>
        <fullName evidence="8">Cyclic AMP receptor-like protein A</fullName>
    </submittedName>
</protein>
<feature type="region of interest" description="Disordered" evidence="5">
    <location>
        <begin position="317"/>
        <end position="377"/>
    </location>
</feature>
<evidence type="ECO:0000256" key="4">
    <source>
        <dbReference type="ARBA" id="ARBA00023136"/>
    </source>
</evidence>
<sequence>MQLLDPMGPRVATIRLAFQPPASGSKRLVDSSTRSDHLTLIKGPSPTSILSRPTSMGDSHGAPVARATSDSLSQEQIDIVIALERVGASLSLVGVTLIFITYYAFKRLRTVPNLFILMASIANVGASVACAMGYDGLRAGETSALCQLQGFLLEMFMQSDPWWSFAMAINVFLVFFAGANPSSFRKHLWVYCFVCFGIPLIPALSLLLLRPDGPDDLIYGDSTLWCWINNKWSVLRIYTYYIPIWCCIFGSCVIYFAVGYHVFHQRNQLRNLTFSNPARDNKDLSCSDERDSAEKNLTSRTEFYGTAMTEIQITTVTPRPWTPPAIPQSAMTPDLPSNQQTRHERSWRTSDEHDAPPSSPQFETTCTSSPPPPEPRRSIFHRVNSVNEKFSARLRSLDPVKLAYLRTSFIFAISVFVTWTPSSINRVYNLIKPNDISFGLSVASATVLPLQGVWNAVIFFMTTKSTFKEEWADMRHRQQARRLHSNCDSRLGGRRIEVLRTEHHDRFICNRYGHSKAHGSDQTSELELTAPPAVGTIRAMRGSFSV</sequence>
<comment type="subcellular location">
    <subcellularLocation>
        <location evidence="1">Membrane</location>
        <topology evidence="1">Multi-pass membrane protein</topology>
    </subcellularLocation>
</comment>
<feature type="compositionally biased region" description="Polar residues" evidence="5">
    <location>
        <begin position="329"/>
        <end position="340"/>
    </location>
</feature>
<dbReference type="RefSeq" id="XP_031879928.1">
    <property type="nucleotide sequence ID" value="XM_032023302.1"/>
</dbReference>
<keyword evidence="4 6" id="KW-0472">Membrane</keyword>
<dbReference type="PROSITE" id="PS50261">
    <property type="entry name" value="G_PROTEIN_RECEP_F2_4"/>
    <property type="match status" value="1"/>
</dbReference>
<reference evidence="8 9" key="1">
    <citation type="submission" date="2012-08" db="EMBL/GenBank/DDBJ databases">
        <authorList>
            <person name="Gan P.H.P."/>
            <person name="Ikeda K."/>
            <person name="Irieda H."/>
            <person name="Narusaka M."/>
            <person name="O'Connell R.J."/>
            <person name="Narusaka Y."/>
            <person name="Takano Y."/>
            <person name="Kubo Y."/>
            <person name="Shirasu K."/>
        </authorList>
    </citation>
    <scope>NUCLEOTIDE SEQUENCE [LARGE SCALE GENOMIC DNA]</scope>
    <source>
        <strain evidence="8 9">Nara gc5</strain>
    </source>
</reference>